<evidence type="ECO:0000313" key="6">
    <source>
        <dbReference type="Proteomes" id="UP000287857"/>
    </source>
</evidence>
<comment type="caution">
    <text evidence="5">The sequence shown here is derived from an EMBL/GenBank/DDBJ whole genome shotgun (WGS) entry which is preliminary data.</text>
</comment>
<evidence type="ECO:0000256" key="1">
    <source>
        <dbReference type="ARBA" id="ARBA00009673"/>
    </source>
</evidence>
<dbReference type="SUPFAM" id="SSF69500">
    <property type="entry name" value="DTD-like"/>
    <property type="match status" value="1"/>
</dbReference>
<sequence length="148" mass="16287">MRVILQKVTRGSVSADNRILGEIGIGYVLLVGVKDGDTQEDADYLVKKISKLRVFEDTEGKMNLDIHQVDGSVLSISQFTLLANTKKGNRPSFTSSAKPDEALFLYNYFNQGLRQHGLSVAEGKFGAHMTVAIENDGPVTIIFDTDHK</sequence>
<dbReference type="Pfam" id="PF02580">
    <property type="entry name" value="Tyr_Deacylase"/>
    <property type="match status" value="1"/>
</dbReference>
<evidence type="ECO:0000256" key="2">
    <source>
        <dbReference type="ARBA" id="ARBA00022555"/>
    </source>
</evidence>
<dbReference type="InterPro" id="IPR003732">
    <property type="entry name" value="Daa-tRNA_deacyls_DTD"/>
</dbReference>
<dbReference type="GO" id="GO:0000049">
    <property type="term" value="F:tRNA binding"/>
    <property type="evidence" value="ECO:0007669"/>
    <property type="project" value="UniProtKB-UniRule"/>
</dbReference>
<dbReference type="EC" id="3.1.1.96" evidence="4"/>
<keyword evidence="6" id="KW-1185">Reference proteome</keyword>
<gene>
    <name evidence="4" type="primary">dtd</name>
    <name evidence="5" type="ORF">CBF37_03270</name>
</gene>
<dbReference type="CDD" id="cd00563">
    <property type="entry name" value="Dtyr_deacylase"/>
    <property type="match status" value="1"/>
</dbReference>
<dbReference type="EMBL" id="NGJS01000003">
    <property type="protein sequence ID" value="RST99759.1"/>
    <property type="molecule type" value="Genomic_DNA"/>
</dbReference>
<accession>A0A430A092</accession>
<keyword evidence="2 4" id="KW-0820">tRNA-binding</keyword>
<comment type="function">
    <text evidence="4">An aminoacyl-tRNA editing enzyme that deacylates mischarged D-aminoacyl-tRNAs. Also deacylates mischarged glycyl-tRNA(Ala), protecting cells against glycine mischarging by AlaRS. Acts via tRNA-based rather than protein-based catalysis; rejects L-amino acids rather than detecting D-amino acids in the active site. By recycling D-aminoacyl-tRNA to D-amino acids and free tRNA molecules, this enzyme counteracts the toxicity associated with the formation of D-aminoacyl-tRNA entities in vivo and helps enforce protein L-homochirality.</text>
</comment>
<dbReference type="EC" id="3.1.1.-" evidence="4"/>
<comment type="domain">
    <text evidence="4">A Gly-cisPro motif from one monomer fits into the active site of the other monomer to allow specific chiral rejection of L-amino acids.</text>
</comment>
<dbReference type="GO" id="GO:0106026">
    <property type="term" value="F:Gly-tRNA(Ala) deacylase activity"/>
    <property type="evidence" value="ECO:0007669"/>
    <property type="project" value="UniProtKB-UniRule"/>
</dbReference>
<dbReference type="RefSeq" id="WP_125983294.1">
    <property type="nucleotide sequence ID" value="NZ_NGJS01000003.1"/>
</dbReference>
<dbReference type="GO" id="GO:0051500">
    <property type="term" value="F:D-tyrosyl-tRNA(Tyr) deacylase activity"/>
    <property type="evidence" value="ECO:0007669"/>
    <property type="project" value="TreeGrafter"/>
</dbReference>
<feature type="short sequence motif" description="Gly-cisPro motif, important for rejection of L-amino acids" evidence="4">
    <location>
        <begin position="137"/>
        <end position="138"/>
    </location>
</feature>
<dbReference type="GO" id="GO:0005737">
    <property type="term" value="C:cytoplasm"/>
    <property type="evidence" value="ECO:0007669"/>
    <property type="project" value="UniProtKB-SubCell"/>
</dbReference>
<dbReference type="GO" id="GO:0043908">
    <property type="term" value="F:Ser(Gly)-tRNA(Ala) hydrolase activity"/>
    <property type="evidence" value="ECO:0007669"/>
    <property type="project" value="UniProtKB-UniRule"/>
</dbReference>
<reference evidence="5 6" key="1">
    <citation type="submission" date="2017-05" db="EMBL/GenBank/DDBJ databases">
        <title>Vagococcus spp. assemblies.</title>
        <authorList>
            <person name="Gulvik C.A."/>
        </authorList>
    </citation>
    <scope>NUCLEOTIDE SEQUENCE [LARGE SCALE GENOMIC DNA]</scope>
    <source>
        <strain evidence="5 6">SS1995</strain>
    </source>
</reference>
<name>A0A430A092_9ENTE</name>
<dbReference type="OrthoDB" id="9801395at2"/>
<comment type="subcellular location">
    <subcellularLocation>
        <location evidence="4">Cytoplasm</location>
    </subcellularLocation>
</comment>
<dbReference type="PANTHER" id="PTHR10472">
    <property type="entry name" value="D-TYROSYL-TRNA TYR DEACYLASE"/>
    <property type="match status" value="1"/>
</dbReference>
<comment type="subunit">
    <text evidence="4">Homodimer.</text>
</comment>
<proteinExistence type="inferred from homology"/>
<dbReference type="Proteomes" id="UP000287857">
    <property type="component" value="Unassembled WGS sequence"/>
</dbReference>
<comment type="catalytic activity">
    <reaction evidence="4">
        <text>glycyl-tRNA(Ala) + H2O = tRNA(Ala) + glycine + H(+)</text>
        <dbReference type="Rhea" id="RHEA:53744"/>
        <dbReference type="Rhea" id="RHEA-COMP:9657"/>
        <dbReference type="Rhea" id="RHEA-COMP:13640"/>
        <dbReference type="ChEBI" id="CHEBI:15377"/>
        <dbReference type="ChEBI" id="CHEBI:15378"/>
        <dbReference type="ChEBI" id="CHEBI:57305"/>
        <dbReference type="ChEBI" id="CHEBI:78442"/>
        <dbReference type="ChEBI" id="CHEBI:78522"/>
    </reaction>
</comment>
<keyword evidence="3 4" id="KW-0694">RNA-binding</keyword>
<protein>
    <recommendedName>
        <fullName evidence="4">D-aminoacyl-tRNA deacylase</fullName>
        <shortName evidence="4">DTD</shortName>
        <ecNumber evidence="4">3.1.1.96</ecNumber>
    </recommendedName>
    <alternativeName>
        <fullName evidence="4">Gly-tRNA(Ala) deacylase</fullName>
        <ecNumber evidence="4">3.1.1.-</ecNumber>
    </alternativeName>
</protein>
<dbReference type="InterPro" id="IPR023509">
    <property type="entry name" value="DTD-like_sf"/>
</dbReference>
<keyword evidence="4" id="KW-0378">Hydrolase</keyword>
<dbReference type="AlphaFoldDB" id="A0A430A092"/>
<comment type="similarity">
    <text evidence="1 4">Belongs to the DTD family.</text>
</comment>
<evidence type="ECO:0000256" key="4">
    <source>
        <dbReference type="HAMAP-Rule" id="MF_00518"/>
    </source>
</evidence>
<dbReference type="FunFam" id="3.50.80.10:FF:000001">
    <property type="entry name" value="D-aminoacyl-tRNA deacylase"/>
    <property type="match status" value="1"/>
</dbReference>
<dbReference type="Gene3D" id="3.50.80.10">
    <property type="entry name" value="D-tyrosyl-tRNA(Tyr) deacylase"/>
    <property type="match status" value="1"/>
</dbReference>
<evidence type="ECO:0000313" key="5">
    <source>
        <dbReference type="EMBL" id="RST99759.1"/>
    </source>
</evidence>
<dbReference type="HAMAP" id="MF_00518">
    <property type="entry name" value="Deacylase_Dtd"/>
    <property type="match status" value="1"/>
</dbReference>
<dbReference type="PANTHER" id="PTHR10472:SF5">
    <property type="entry name" value="D-AMINOACYL-TRNA DEACYLASE 1"/>
    <property type="match status" value="1"/>
</dbReference>
<evidence type="ECO:0000256" key="3">
    <source>
        <dbReference type="ARBA" id="ARBA00022884"/>
    </source>
</evidence>
<keyword evidence="4" id="KW-0963">Cytoplasm</keyword>
<dbReference type="GO" id="GO:0019478">
    <property type="term" value="P:D-amino acid catabolic process"/>
    <property type="evidence" value="ECO:0007669"/>
    <property type="project" value="UniProtKB-UniRule"/>
</dbReference>
<organism evidence="5 6">
    <name type="scientific">Vagococcus vulneris</name>
    <dbReference type="NCBI Taxonomy" id="1977869"/>
    <lineage>
        <taxon>Bacteria</taxon>
        <taxon>Bacillati</taxon>
        <taxon>Bacillota</taxon>
        <taxon>Bacilli</taxon>
        <taxon>Lactobacillales</taxon>
        <taxon>Enterococcaceae</taxon>
        <taxon>Vagococcus</taxon>
    </lineage>
</organism>
<dbReference type="NCBIfam" id="TIGR00256">
    <property type="entry name" value="D-aminoacyl-tRNA deacylase"/>
    <property type="match status" value="1"/>
</dbReference>
<comment type="catalytic activity">
    <reaction evidence="4">
        <text>a D-aminoacyl-tRNA + H2O = a tRNA + a D-alpha-amino acid + H(+)</text>
        <dbReference type="Rhea" id="RHEA:13953"/>
        <dbReference type="Rhea" id="RHEA-COMP:10123"/>
        <dbReference type="Rhea" id="RHEA-COMP:10124"/>
        <dbReference type="ChEBI" id="CHEBI:15377"/>
        <dbReference type="ChEBI" id="CHEBI:15378"/>
        <dbReference type="ChEBI" id="CHEBI:59871"/>
        <dbReference type="ChEBI" id="CHEBI:78442"/>
        <dbReference type="ChEBI" id="CHEBI:79333"/>
        <dbReference type="EC" id="3.1.1.96"/>
    </reaction>
</comment>